<keyword evidence="6" id="KW-0443">Lipid metabolism</keyword>
<dbReference type="Gene3D" id="3.10.120.10">
    <property type="entry name" value="Cytochrome b5-like heme/steroid binding domain"/>
    <property type="match status" value="1"/>
</dbReference>
<protein>
    <recommendedName>
        <fullName evidence="9">Cytochrome b5 heme-binding domain-containing protein</fullName>
    </recommendedName>
</protein>
<name>A0A9D4DQY3_DREPO</name>
<dbReference type="PROSITE" id="PS50255">
    <property type="entry name" value="CYTOCHROME_B5_2"/>
    <property type="match status" value="1"/>
</dbReference>
<feature type="transmembrane region" description="Helical" evidence="8">
    <location>
        <begin position="115"/>
        <end position="136"/>
    </location>
</feature>
<reference evidence="10" key="1">
    <citation type="journal article" date="2019" name="bioRxiv">
        <title>The Genome of the Zebra Mussel, Dreissena polymorpha: A Resource for Invasive Species Research.</title>
        <authorList>
            <person name="McCartney M.A."/>
            <person name="Auch B."/>
            <person name="Kono T."/>
            <person name="Mallez S."/>
            <person name="Zhang Y."/>
            <person name="Obille A."/>
            <person name="Becker A."/>
            <person name="Abrahante J.E."/>
            <person name="Garbe J."/>
            <person name="Badalamenti J.P."/>
            <person name="Herman A."/>
            <person name="Mangelson H."/>
            <person name="Liachko I."/>
            <person name="Sullivan S."/>
            <person name="Sone E.D."/>
            <person name="Koren S."/>
            <person name="Silverstein K.A.T."/>
            <person name="Beckman K.B."/>
            <person name="Gohl D.M."/>
        </authorList>
    </citation>
    <scope>NUCLEOTIDE SEQUENCE</scope>
    <source>
        <strain evidence="10">Duluth1</strain>
        <tissue evidence="10">Whole animal</tissue>
    </source>
</reference>
<dbReference type="InterPro" id="IPR012171">
    <property type="entry name" value="Fatty_acid_desaturase"/>
</dbReference>
<keyword evidence="5" id="KW-0560">Oxidoreductase</keyword>
<dbReference type="GO" id="GO:0016717">
    <property type="term" value="F:oxidoreductase activity, acting on paired donors, with oxidation of a pair of donors resulting in the reduction of molecular oxygen to two molecules of water"/>
    <property type="evidence" value="ECO:0007669"/>
    <property type="project" value="TreeGrafter"/>
</dbReference>
<dbReference type="AlphaFoldDB" id="A0A9D4DQY3"/>
<feature type="transmembrane region" description="Helical" evidence="8">
    <location>
        <begin position="142"/>
        <end position="162"/>
    </location>
</feature>
<keyword evidence="7 8" id="KW-0472">Membrane</keyword>
<feature type="transmembrane region" description="Helical" evidence="8">
    <location>
        <begin position="250"/>
        <end position="269"/>
    </location>
</feature>
<dbReference type="InterPro" id="IPR036400">
    <property type="entry name" value="Cyt_B5-like_heme/steroid_sf"/>
</dbReference>
<evidence type="ECO:0000256" key="3">
    <source>
        <dbReference type="ARBA" id="ARBA00022692"/>
    </source>
</evidence>
<feature type="domain" description="Cytochrome b5 heme-binding" evidence="9">
    <location>
        <begin position="10"/>
        <end position="87"/>
    </location>
</feature>
<dbReference type="InterPro" id="IPR001199">
    <property type="entry name" value="Cyt_B5-like_heme/steroid-bd"/>
</dbReference>
<dbReference type="Proteomes" id="UP000828390">
    <property type="component" value="Unassembled WGS sequence"/>
</dbReference>
<dbReference type="PRINTS" id="PR00363">
    <property type="entry name" value="CYTOCHROMEB5"/>
</dbReference>
<comment type="caution">
    <text evidence="10">The sequence shown here is derived from an EMBL/GenBank/DDBJ whole genome shotgun (WGS) entry which is preliminary data.</text>
</comment>
<keyword evidence="3 8" id="KW-0812">Transmembrane</keyword>
<feature type="non-terminal residue" evidence="10">
    <location>
        <position position="1"/>
    </location>
</feature>
<keyword evidence="4 8" id="KW-1133">Transmembrane helix</keyword>
<proteinExistence type="inferred from homology"/>
<reference evidence="10" key="2">
    <citation type="submission" date="2020-11" db="EMBL/GenBank/DDBJ databases">
        <authorList>
            <person name="McCartney M.A."/>
            <person name="Auch B."/>
            <person name="Kono T."/>
            <person name="Mallez S."/>
            <person name="Becker A."/>
            <person name="Gohl D.M."/>
            <person name="Silverstein K.A.T."/>
            <person name="Koren S."/>
            <person name="Bechman K.B."/>
            <person name="Herman A."/>
            <person name="Abrahante J.E."/>
            <person name="Garbe J."/>
        </authorList>
    </citation>
    <scope>NUCLEOTIDE SEQUENCE</scope>
    <source>
        <strain evidence="10">Duluth1</strain>
        <tissue evidence="10">Whole animal</tissue>
    </source>
</reference>
<evidence type="ECO:0000259" key="9">
    <source>
        <dbReference type="PROSITE" id="PS50255"/>
    </source>
</evidence>
<feature type="transmembrane region" description="Helical" evidence="8">
    <location>
        <begin position="281"/>
        <end position="309"/>
    </location>
</feature>
<evidence type="ECO:0000256" key="7">
    <source>
        <dbReference type="ARBA" id="ARBA00023136"/>
    </source>
</evidence>
<evidence type="ECO:0000256" key="2">
    <source>
        <dbReference type="ARBA" id="ARBA00009295"/>
    </source>
</evidence>
<evidence type="ECO:0000256" key="6">
    <source>
        <dbReference type="ARBA" id="ARBA00023098"/>
    </source>
</evidence>
<dbReference type="PANTHER" id="PTHR19353">
    <property type="entry name" value="FATTY ACID DESATURASE 2"/>
    <property type="match status" value="1"/>
</dbReference>
<comment type="subcellular location">
    <subcellularLocation>
        <location evidence="1">Membrane</location>
        <topology evidence="1">Multi-pass membrane protein</topology>
    </subcellularLocation>
</comment>
<dbReference type="EMBL" id="JAIWYP010000010">
    <property type="protein sequence ID" value="KAH3752179.1"/>
    <property type="molecule type" value="Genomic_DNA"/>
</dbReference>
<evidence type="ECO:0000256" key="1">
    <source>
        <dbReference type="ARBA" id="ARBA00004141"/>
    </source>
</evidence>
<dbReference type="SUPFAM" id="SSF55856">
    <property type="entry name" value="Cytochrome b5-like heme/steroid binding domain"/>
    <property type="match status" value="1"/>
</dbReference>
<evidence type="ECO:0000313" key="10">
    <source>
        <dbReference type="EMBL" id="KAH3752179.1"/>
    </source>
</evidence>
<gene>
    <name evidence="10" type="ORF">DPMN_186791</name>
</gene>
<dbReference type="Pfam" id="PF00173">
    <property type="entry name" value="Cyt-b5"/>
    <property type="match status" value="1"/>
</dbReference>
<evidence type="ECO:0000256" key="8">
    <source>
        <dbReference type="SAM" id="Phobius"/>
    </source>
</evidence>
<comment type="similarity">
    <text evidence="2">Belongs to the fatty acid desaturase type 1 family.</text>
</comment>
<organism evidence="10 11">
    <name type="scientific">Dreissena polymorpha</name>
    <name type="common">Zebra mussel</name>
    <name type="synonym">Mytilus polymorpha</name>
    <dbReference type="NCBI Taxonomy" id="45954"/>
    <lineage>
        <taxon>Eukaryota</taxon>
        <taxon>Metazoa</taxon>
        <taxon>Spiralia</taxon>
        <taxon>Lophotrochozoa</taxon>
        <taxon>Mollusca</taxon>
        <taxon>Bivalvia</taxon>
        <taxon>Autobranchia</taxon>
        <taxon>Heteroconchia</taxon>
        <taxon>Euheterodonta</taxon>
        <taxon>Imparidentia</taxon>
        <taxon>Neoheterodontei</taxon>
        <taxon>Myida</taxon>
        <taxon>Dreissenoidea</taxon>
        <taxon>Dreissenidae</taxon>
        <taxon>Dreissena</taxon>
    </lineage>
</organism>
<evidence type="ECO:0000313" key="11">
    <source>
        <dbReference type="Proteomes" id="UP000828390"/>
    </source>
</evidence>
<dbReference type="GO" id="GO:0006629">
    <property type="term" value="P:lipid metabolic process"/>
    <property type="evidence" value="ECO:0007669"/>
    <property type="project" value="UniProtKB-KW"/>
</dbReference>
<sequence length="311" mass="36231">MGKGGRRSASQELTWSEVQKHVSRDDRWIVVDGEVYDVTHWSRKHPGGSRLIGHYAGQDATEAFSAFHNELDQVRKYLKPLHVGTLKNHEDNEMNKDFRMLKQAAIKMGLFEPSFTFYTLILAHIVLLLVGSYVVLYMYGNVWWAVLLSLAMFSVAQVQAAWTQHDFGHLSVFKTSTLDHFMHHLVMGLMKGASASWWNHMHYQHHAKPNVIDKDPDVRIDQLFVVGEVMPVRVAQERKKSMPFNLQHKYFFALGPPLLFPVYFQYMLFRHEVTRKLWMELFITLCFVFGFYYLTIPILGLSTSIAFYFSF</sequence>
<accession>A0A9D4DQY3</accession>
<evidence type="ECO:0000256" key="5">
    <source>
        <dbReference type="ARBA" id="ARBA00023002"/>
    </source>
</evidence>
<dbReference type="InterPro" id="IPR005804">
    <property type="entry name" value="FA_desaturase_dom"/>
</dbReference>
<dbReference type="Pfam" id="PF00487">
    <property type="entry name" value="FA_desaturase"/>
    <property type="match status" value="1"/>
</dbReference>
<dbReference type="SMART" id="SM01117">
    <property type="entry name" value="Cyt-b5"/>
    <property type="match status" value="1"/>
</dbReference>
<keyword evidence="11" id="KW-1185">Reference proteome</keyword>
<dbReference type="PANTHER" id="PTHR19353:SF88">
    <property type="entry name" value="DELTA(5) FATTY ACID DESATURASE FAT-4"/>
    <property type="match status" value="1"/>
</dbReference>
<evidence type="ECO:0000256" key="4">
    <source>
        <dbReference type="ARBA" id="ARBA00022989"/>
    </source>
</evidence>
<dbReference type="GO" id="GO:0016020">
    <property type="term" value="C:membrane"/>
    <property type="evidence" value="ECO:0007669"/>
    <property type="project" value="UniProtKB-SubCell"/>
</dbReference>